<dbReference type="InterPro" id="IPR010099">
    <property type="entry name" value="SDR39U1"/>
</dbReference>
<dbReference type="InterPro" id="IPR013549">
    <property type="entry name" value="DUF1731"/>
</dbReference>
<reference evidence="4 5" key="1">
    <citation type="journal article" date="2019" name="Nat. Microbiol.">
        <title>Mediterranean grassland soil C-N compound turnover is dependent on rainfall and depth, and is mediated by genomically divergent microorganisms.</title>
        <authorList>
            <person name="Diamond S."/>
            <person name="Andeer P.F."/>
            <person name="Li Z."/>
            <person name="Crits-Christoph A."/>
            <person name="Burstein D."/>
            <person name="Anantharaman K."/>
            <person name="Lane K.R."/>
            <person name="Thomas B.C."/>
            <person name="Pan C."/>
            <person name="Northen T.R."/>
            <person name="Banfield J.F."/>
        </authorList>
    </citation>
    <scope>NUCLEOTIDE SEQUENCE [LARGE SCALE GENOMIC DNA]</scope>
    <source>
        <strain evidence="4">WS_4</strain>
    </source>
</reference>
<feature type="domain" description="NAD-dependent epimerase/dehydratase" evidence="2">
    <location>
        <begin position="3"/>
        <end position="216"/>
    </location>
</feature>
<accession>A0A538SPJ1</accession>
<evidence type="ECO:0000259" key="2">
    <source>
        <dbReference type="Pfam" id="PF01370"/>
    </source>
</evidence>
<evidence type="ECO:0000256" key="1">
    <source>
        <dbReference type="ARBA" id="ARBA00009353"/>
    </source>
</evidence>
<feature type="domain" description="DUF1731" evidence="3">
    <location>
        <begin position="251"/>
        <end position="298"/>
    </location>
</feature>
<organism evidence="4 5">
    <name type="scientific">Eiseniibacteriota bacterium</name>
    <dbReference type="NCBI Taxonomy" id="2212470"/>
    <lineage>
        <taxon>Bacteria</taxon>
        <taxon>Candidatus Eiseniibacteriota</taxon>
    </lineage>
</organism>
<dbReference type="AlphaFoldDB" id="A0A538SPJ1"/>
<dbReference type="PANTHER" id="PTHR11092">
    <property type="entry name" value="SUGAR NUCLEOTIDE EPIMERASE RELATED"/>
    <property type="match status" value="1"/>
</dbReference>
<dbReference type="Proteomes" id="UP000319829">
    <property type="component" value="Unassembled WGS sequence"/>
</dbReference>
<dbReference type="Gene3D" id="3.40.50.720">
    <property type="entry name" value="NAD(P)-binding Rossmann-like Domain"/>
    <property type="match status" value="1"/>
</dbReference>
<dbReference type="EMBL" id="VBOU01000088">
    <property type="protein sequence ID" value="TMQ53291.1"/>
    <property type="molecule type" value="Genomic_DNA"/>
</dbReference>
<dbReference type="SUPFAM" id="SSF51735">
    <property type="entry name" value="NAD(P)-binding Rossmann-fold domains"/>
    <property type="match status" value="1"/>
</dbReference>
<gene>
    <name evidence="4" type="ORF">E6K74_09715</name>
</gene>
<evidence type="ECO:0000313" key="5">
    <source>
        <dbReference type="Proteomes" id="UP000319829"/>
    </source>
</evidence>
<dbReference type="Pfam" id="PF08338">
    <property type="entry name" value="DUF1731"/>
    <property type="match status" value="1"/>
</dbReference>
<comment type="caution">
    <text evidence="4">The sequence shown here is derived from an EMBL/GenBank/DDBJ whole genome shotgun (WGS) entry which is preliminary data.</text>
</comment>
<proteinExistence type="inferred from homology"/>
<evidence type="ECO:0000259" key="3">
    <source>
        <dbReference type="Pfam" id="PF08338"/>
    </source>
</evidence>
<comment type="similarity">
    <text evidence="1">Belongs to the NAD(P)-dependent epimerase/dehydratase family. SDR39U1 subfamily.</text>
</comment>
<dbReference type="InterPro" id="IPR001509">
    <property type="entry name" value="Epimerase_deHydtase"/>
</dbReference>
<protein>
    <submittedName>
        <fullName evidence="4">TIGR01777 family protein</fullName>
    </submittedName>
</protein>
<name>A0A538SPJ1_UNCEI</name>
<sequence>MNVLLVGGTGFIGSALTQHLRWRGHRVSLLSRRPSSRTEPTPVFHWNPERAEFDRGSLDGIAAVVNLAGENLAGGKWTPESKRRFVSSRVASTQFLVKQMREGVPPPSVLVSVSGVGVYGNRGDEVLTEASSPGTGFLAELCLAWEDAALSARAAGTRVAVLRLGVVLDARGGALARMLPIFRLGIGGPLGNGRQWMSWIAMPDLLGVINLALDRENVEGPMNAVAPEPARNRDFAHALGLVLGRPAWIPAPAPALKLLFGEMADEALLSSARAEPARLATLGYDFSFRDIEGALRHAVKASEKAS</sequence>
<evidence type="ECO:0000313" key="4">
    <source>
        <dbReference type="EMBL" id="TMQ53291.1"/>
    </source>
</evidence>
<dbReference type="Pfam" id="PF01370">
    <property type="entry name" value="Epimerase"/>
    <property type="match status" value="1"/>
</dbReference>
<dbReference type="NCBIfam" id="TIGR01777">
    <property type="entry name" value="yfcH"/>
    <property type="match status" value="1"/>
</dbReference>
<dbReference type="PANTHER" id="PTHR11092:SF0">
    <property type="entry name" value="EPIMERASE FAMILY PROTEIN SDR39U1"/>
    <property type="match status" value="1"/>
</dbReference>
<dbReference type="InterPro" id="IPR036291">
    <property type="entry name" value="NAD(P)-bd_dom_sf"/>
</dbReference>